<evidence type="ECO:0000313" key="1">
    <source>
        <dbReference type="EMBL" id="OAX36752.1"/>
    </source>
</evidence>
<dbReference type="AlphaFoldDB" id="A0A1B7MVW7"/>
<protein>
    <submittedName>
        <fullName evidence="1">Uncharacterized protein</fullName>
    </submittedName>
</protein>
<sequence>MTCLLSSYLSCFFMIYATDHRFFMISLLSGVFREIIKAILRIQHDIACSWCNAARRLLPHGFARRDLVSLRPTFSISTISKALSSSSSSIPHLLVNCSVCRGRLERLKYTAMLESVIVVHSRLRVLDALVFDISGHFSRPGSRTMFNAAIFSAAHHSSLLAPMFHILPLPSAHITSLFDSFVGVSCTCLVLASAGCTTSLYCHTISQAMNRRLPFFDEGVYEGL</sequence>
<organism evidence="1 2">
    <name type="scientific">Rhizopogon vinicolor AM-OR11-026</name>
    <dbReference type="NCBI Taxonomy" id="1314800"/>
    <lineage>
        <taxon>Eukaryota</taxon>
        <taxon>Fungi</taxon>
        <taxon>Dikarya</taxon>
        <taxon>Basidiomycota</taxon>
        <taxon>Agaricomycotina</taxon>
        <taxon>Agaricomycetes</taxon>
        <taxon>Agaricomycetidae</taxon>
        <taxon>Boletales</taxon>
        <taxon>Suillineae</taxon>
        <taxon>Rhizopogonaceae</taxon>
        <taxon>Rhizopogon</taxon>
    </lineage>
</organism>
<accession>A0A1B7MVW7</accession>
<evidence type="ECO:0000313" key="2">
    <source>
        <dbReference type="Proteomes" id="UP000092154"/>
    </source>
</evidence>
<dbReference type="InParanoid" id="A0A1B7MVW7"/>
<proteinExistence type="predicted"/>
<keyword evidence="2" id="KW-1185">Reference proteome</keyword>
<dbReference type="EMBL" id="KV448396">
    <property type="protein sequence ID" value="OAX36752.1"/>
    <property type="molecule type" value="Genomic_DNA"/>
</dbReference>
<reference evidence="1 2" key="1">
    <citation type="submission" date="2016-06" db="EMBL/GenBank/DDBJ databases">
        <title>Comparative genomics of the ectomycorrhizal sister species Rhizopogon vinicolor and Rhizopogon vesiculosus (Basidiomycota: Boletales) reveals a divergence of the mating type B locus.</title>
        <authorList>
            <consortium name="DOE Joint Genome Institute"/>
            <person name="Mujic A.B."/>
            <person name="Kuo A."/>
            <person name="Tritt A."/>
            <person name="Lipzen A."/>
            <person name="Chen C."/>
            <person name="Johnson J."/>
            <person name="Sharma A."/>
            <person name="Barry K."/>
            <person name="Grigoriev I.V."/>
            <person name="Spatafora J.W."/>
        </authorList>
    </citation>
    <scope>NUCLEOTIDE SEQUENCE [LARGE SCALE GENOMIC DNA]</scope>
    <source>
        <strain evidence="1 2">AM-OR11-026</strain>
    </source>
</reference>
<dbReference type="Proteomes" id="UP000092154">
    <property type="component" value="Unassembled WGS sequence"/>
</dbReference>
<name>A0A1B7MVW7_9AGAM</name>
<gene>
    <name evidence="1" type="ORF">K503DRAFT_279548</name>
</gene>